<reference evidence="1" key="2">
    <citation type="submission" date="2020-12" db="EMBL/GenBank/DDBJ databases">
        <authorList>
            <person name="Kanost M."/>
        </authorList>
    </citation>
    <scope>NUCLEOTIDE SEQUENCE</scope>
</reference>
<dbReference type="EMBL" id="JH668325">
    <property type="protein sequence ID" value="KAG6445760.1"/>
    <property type="molecule type" value="Genomic_DNA"/>
</dbReference>
<evidence type="ECO:0000313" key="1">
    <source>
        <dbReference type="EMBL" id="KAG6445760.1"/>
    </source>
</evidence>
<gene>
    <name evidence="1" type="ORF">O3G_MSEX004108</name>
</gene>
<comment type="caution">
    <text evidence="1">The sequence shown here is derived from an EMBL/GenBank/DDBJ whole genome shotgun (WGS) entry which is preliminary data.</text>
</comment>
<dbReference type="AlphaFoldDB" id="A0A922CGB2"/>
<accession>A0A922CGB2</accession>
<sequence>MVRCKIFCVFFKFIFQLRFQMCRKFFYGPLRDVIKIPPLHRCRLPPRYPNKSHIPPYNACGLVVLRCDCSPKAYVRCSCRAKLVFLLGISPESAEMYARHGDRLTPYHIMGRNTHSGKCVSCVPAYPFGHERREYVCTIEQNLRNFNSFLISNTYIITRSTLILYYKYINKAKFLTFYVFVSGNQHLKSRNCLQSKAKVFRFKEIPALSSNS</sequence>
<keyword evidence="2" id="KW-1185">Reference proteome</keyword>
<reference evidence="1" key="1">
    <citation type="journal article" date="2016" name="Insect Biochem. Mol. Biol.">
        <title>Multifaceted biological insights from a draft genome sequence of the tobacco hornworm moth, Manduca sexta.</title>
        <authorList>
            <person name="Kanost M.R."/>
            <person name="Arrese E.L."/>
            <person name="Cao X."/>
            <person name="Chen Y.R."/>
            <person name="Chellapilla S."/>
            <person name="Goldsmith M.R."/>
            <person name="Grosse-Wilde E."/>
            <person name="Heckel D.G."/>
            <person name="Herndon N."/>
            <person name="Jiang H."/>
            <person name="Papanicolaou A."/>
            <person name="Qu J."/>
            <person name="Soulages J.L."/>
            <person name="Vogel H."/>
            <person name="Walters J."/>
            <person name="Waterhouse R.M."/>
            <person name="Ahn S.J."/>
            <person name="Almeida F.C."/>
            <person name="An C."/>
            <person name="Aqrawi P."/>
            <person name="Bretschneider A."/>
            <person name="Bryant W.B."/>
            <person name="Bucks S."/>
            <person name="Chao H."/>
            <person name="Chevignon G."/>
            <person name="Christen J.M."/>
            <person name="Clarke D.F."/>
            <person name="Dittmer N.T."/>
            <person name="Ferguson L.C.F."/>
            <person name="Garavelou S."/>
            <person name="Gordon K.H.J."/>
            <person name="Gunaratna R.T."/>
            <person name="Han Y."/>
            <person name="Hauser F."/>
            <person name="He Y."/>
            <person name="Heidel-Fischer H."/>
            <person name="Hirsh A."/>
            <person name="Hu Y."/>
            <person name="Jiang H."/>
            <person name="Kalra D."/>
            <person name="Klinner C."/>
            <person name="Konig C."/>
            <person name="Kovar C."/>
            <person name="Kroll A.R."/>
            <person name="Kuwar S.S."/>
            <person name="Lee S.L."/>
            <person name="Lehman R."/>
            <person name="Li K."/>
            <person name="Li Z."/>
            <person name="Liang H."/>
            <person name="Lovelace S."/>
            <person name="Lu Z."/>
            <person name="Mansfield J.H."/>
            <person name="McCulloch K.J."/>
            <person name="Mathew T."/>
            <person name="Morton B."/>
            <person name="Muzny D.M."/>
            <person name="Neunemann D."/>
            <person name="Ongeri F."/>
            <person name="Pauchet Y."/>
            <person name="Pu L.L."/>
            <person name="Pyrousis I."/>
            <person name="Rao X.J."/>
            <person name="Redding A."/>
            <person name="Roesel C."/>
            <person name="Sanchez-Gracia A."/>
            <person name="Schaack S."/>
            <person name="Shukla A."/>
            <person name="Tetreau G."/>
            <person name="Wang Y."/>
            <person name="Xiong G.H."/>
            <person name="Traut W."/>
            <person name="Walsh T.K."/>
            <person name="Worley K.C."/>
            <person name="Wu D."/>
            <person name="Wu W."/>
            <person name="Wu Y.Q."/>
            <person name="Zhang X."/>
            <person name="Zou Z."/>
            <person name="Zucker H."/>
            <person name="Briscoe A.D."/>
            <person name="Burmester T."/>
            <person name="Clem R.J."/>
            <person name="Feyereisen R."/>
            <person name="Grimmelikhuijzen C.J.P."/>
            <person name="Hamodrakas S.J."/>
            <person name="Hansson B.S."/>
            <person name="Huguet E."/>
            <person name="Jermiin L.S."/>
            <person name="Lan Q."/>
            <person name="Lehman H.K."/>
            <person name="Lorenzen M."/>
            <person name="Merzendorfer H."/>
            <person name="Michalopoulos I."/>
            <person name="Morton D.B."/>
            <person name="Muthukrishnan S."/>
            <person name="Oakeshott J.G."/>
            <person name="Palmer W."/>
            <person name="Park Y."/>
            <person name="Passarelli A.L."/>
            <person name="Rozas J."/>
            <person name="Schwartz L.M."/>
            <person name="Smith W."/>
            <person name="Southgate A."/>
            <person name="Vilcinskas A."/>
            <person name="Vogt R."/>
            <person name="Wang P."/>
            <person name="Werren J."/>
            <person name="Yu X.Q."/>
            <person name="Zhou J.J."/>
            <person name="Brown S.J."/>
            <person name="Scherer S.E."/>
            <person name="Richards S."/>
            <person name="Blissard G.W."/>
        </authorList>
    </citation>
    <scope>NUCLEOTIDE SEQUENCE</scope>
</reference>
<organism evidence="1 2">
    <name type="scientific">Manduca sexta</name>
    <name type="common">Tobacco hawkmoth</name>
    <name type="synonym">Tobacco hornworm</name>
    <dbReference type="NCBI Taxonomy" id="7130"/>
    <lineage>
        <taxon>Eukaryota</taxon>
        <taxon>Metazoa</taxon>
        <taxon>Ecdysozoa</taxon>
        <taxon>Arthropoda</taxon>
        <taxon>Hexapoda</taxon>
        <taxon>Insecta</taxon>
        <taxon>Pterygota</taxon>
        <taxon>Neoptera</taxon>
        <taxon>Endopterygota</taxon>
        <taxon>Lepidoptera</taxon>
        <taxon>Glossata</taxon>
        <taxon>Ditrysia</taxon>
        <taxon>Bombycoidea</taxon>
        <taxon>Sphingidae</taxon>
        <taxon>Sphinginae</taxon>
        <taxon>Sphingini</taxon>
        <taxon>Manduca</taxon>
    </lineage>
</organism>
<name>A0A922CGB2_MANSE</name>
<protein>
    <submittedName>
        <fullName evidence="1">Uncharacterized protein</fullName>
    </submittedName>
</protein>
<dbReference type="Proteomes" id="UP000791440">
    <property type="component" value="Unassembled WGS sequence"/>
</dbReference>
<evidence type="ECO:0000313" key="2">
    <source>
        <dbReference type="Proteomes" id="UP000791440"/>
    </source>
</evidence>
<proteinExistence type="predicted"/>